<dbReference type="RefSeq" id="WP_081794179.1">
    <property type="nucleotide sequence ID" value="NZ_VWPC01000021.1"/>
</dbReference>
<feature type="signal peptide" evidence="1">
    <location>
        <begin position="1"/>
        <end position="22"/>
    </location>
</feature>
<sequence length="211" mass="21819">MSFPKKTLLGSLLLLSATSAFAVDTADLRVIGTIAPTACTPTFAGGGTINYGLIPGASLSATAETALAVRTISYTITCNAPIRIGMSWTDSRRDSTVRAPYNGLGKHMGANIGFFLMTPVPAGTTADGASVDLISRTNDTAAWVLASAISPIVPDGVRTHSYAPKGTLVPGAYSNYAGTINVLSVIAPTSTLDMTRSVTLDGLTTMIVRYL</sequence>
<organism evidence="2 3">
    <name type="scientific">Pseudomonas chlororaphis</name>
    <dbReference type="NCBI Taxonomy" id="587753"/>
    <lineage>
        <taxon>Bacteria</taxon>
        <taxon>Pseudomonadati</taxon>
        <taxon>Pseudomonadota</taxon>
        <taxon>Gammaproteobacteria</taxon>
        <taxon>Pseudomonadales</taxon>
        <taxon>Pseudomonadaceae</taxon>
        <taxon>Pseudomonas</taxon>
    </lineage>
</organism>
<evidence type="ECO:0000313" key="3">
    <source>
        <dbReference type="Proteomes" id="UP000323924"/>
    </source>
</evidence>
<dbReference type="AlphaFoldDB" id="A0AB34C149"/>
<evidence type="ECO:0000313" key="2">
    <source>
        <dbReference type="EMBL" id="KAA5839256.1"/>
    </source>
</evidence>
<dbReference type="Pfam" id="PF06551">
    <property type="entry name" value="DUF1120"/>
    <property type="match status" value="1"/>
</dbReference>
<keyword evidence="1" id="KW-0732">Signal</keyword>
<reference evidence="2 3" key="1">
    <citation type="submission" date="2019-09" db="EMBL/GenBank/DDBJ databases">
        <authorList>
            <person name="Vacheron J."/>
            <person name="Dubost A."/>
            <person name="Prigent-Combaret C."/>
            <person name="Muller D."/>
        </authorList>
    </citation>
    <scope>NUCLEOTIDE SEQUENCE [LARGE SCALE GENOMIC DNA]</scope>
    <source>
        <strain evidence="2 3">JV497</strain>
    </source>
</reference>
<proteinExistence type="predicted"/>
<evidence type="ECO:0000256" key="1">
    <source>
        <dbReference type="SAM" id="SignalP"/>
    </source>
</evidence>
<feature type="chain" id="PRO_5044222667" evidence="1">
    <location>
        <begin position="23"/>
        <end position="211"/>
    </location>
</feature>
<dbReference type="Proteomes" id="UP000323924">
    <property type="component" value="Unassembled WGS sequence"/>
</dbReference>
<dbReference type="InterPro" id="IPR010546">
    <property type="entry name" value="DUF1120"/>
</dbReference>
<name>A0AB34C149_9PSED</name>
<dbReference type="EMBL" id="VWPC01000021">
    <property type="protein sequence ID" value="KAA5839256.1"/>
    <property type="molecule type" value="Genomic_DNA"/>
</dbReference>
<gene>
    <name evidence="2" type="ORF">F2A38_20540</name>
</gene>
<protein>
    <submittedName>
        <fullName evidence="2">DUF1120 domain-containing protein</fullName>
    </submittedName>
</protein>
<comment type="caution">
    <text evidence="2">The sequence shown here is derived from an EMBL/GenBank/DDBJ whole genome shotgun (WGS) entry which is preliminary data.</text>
</comment>
<accession>A0AB34C149</accession>